<gene>
    <name evidence="1" type="ORF">BOKJ2_LOCUS2220</name>
</gene>
<dbReference type="Proteomes" id="UP000614601">
    <property type="component" value="Unassembled WGS sequence"/>
</dbReference>
<organism evidence="1 2">
    <name type="scientific">Bursaphelenchus okinawaensis</name>
    <dbReference type="NCBI Taxonomy" id="465554"/>
    <lineage>
        <taxon>Eukaryota</taxon>
        <taxon>Metazoa</taxon>
        <taxon>Ecdysozoa</taxon>
        <taxon>Nematoda</taxon>
        <taxon>Chromadorea</taxon>
        <taxon>Rhabditida</taxon>
        <taxon>Tylenchina</taxon>
        <taxon>Tylenchomorpha</taxon>
        <taxon>Aphelenchoidea</taxon>
        <taxon>Aphelenchoididae</taxon>
        <taxon>Bursaphelenchus</taxon>
    </lineage>
</organism>
<name>A0A811JW46_9BILA</name>
<proteinExistence type="predicted"/>
<dbReference type="EMBL" id="CAJFCW020000001">
    <property type="protein sequence ID" value="CAG9086028.1"/>
    <property type="molecule type" value="Genomic_DNA"/>
</dbReference>
<evidence type="ECO:0008006" key="3">
    <source>
        <dbReference type="Google" id="ProtNLM"/>
    </source>
</evidence>
<comment type="caution">
    <text evidence="1">The sequence shown here is derived from an EMBL/GenBank/DDBJ whole genome shotgun (WGS) entry which is preliminary data.</text>
</comment>
<accession>A0A811JW46</accession>
<sequence>MPEKLLKFSYATVVEIASKSGSTDPRTMVSAEFRTKTEDGKEKVNVIKQPAEEFFKFLESFHETLDQANNKL</sequence>
<protein>
    <recommendedName>
        <fullName evidence="3">COMM domain-containing protein</fullName>
    </recommendedName>
</protein>
<reference evidence="1" key="1">
    <citation type="submission" date="2020-09" db="EMBL/GenBank/DDBJ databases">
        <authorList>
            <person name="Kikuchi T."/>
        </authorList>
    </citation>
    <scope>NUCLEOTIDE SEQUENCE</scope>
    <source>
        <strain evidence="1">SH1</strain>
    </source>
</reference>
<dbReference type="AlphaFoldDB" id="A0A811JW46"/>
<evidence type="ECO:0000313" key="1">
    <source>
        <dbReference type="EMBL" id="CAD5207536.1"/>
    </source>
</evidence>
<dbReference type="OrthoDB" id="10321373at2759"/>
<dbReference type="Proteomes" id="UP000783686">
    <property type="component" value="Unassembled WGS sequence"/>
</dbReference>
<keyword evidence="2" id="KW-1185">Reference proteome</keyword>
<evidence type="ECO:0000313" key="2">
    <source>
        <dbReference type="Proteomes" id="UP000614601"/>
    </source>
</evidence>
<dbReference type="EMBL" id="CAJFDH010000001">
    <property type="protein sequence ID" value="CAD5207536.1"/>
    <property type="molecule type" value="Genomic_DNA"/>
</dbReference>